<dbReference type="InterPro" id="IPR036390">
    <property type="entry name" value="WH_DNA-bd_sf"/>
</dbReference>
<protein>
    <recommendedName>
        <fullName evidence="3">Ferric uptake regulation protein</fullName>
    </recommendedName>
</protein>
<dbReference type="eggNOG" id="COG0735">
    <property type="taxonomic scope" value="Bacteria"/>
</dbReference>
<dbReference type="OrthoDB" id="7926116at2"/>
<dbReference type="GO" id="GO:0000976">
    <property type="term" value="F:transcription cis-regulatory region binding"/>
    <property type="evidence" value="ECO:0007669"/>
    <property type="project" value="TreeGrafter"/>
</dbReference>
<evidence type="ECO:0000313" key="2">
    <source>
        <dbReference type="Proteomes" id="UP000008952"/>
    </source>
</evidence>
<evidence type="ECO:0008006" key="3">
    <source>
        <dbReference type="Google" id="ProtNLM"/>
    </source>
</evidence>
<name>J1K259_9HYPH</name>
<sequence>MLNYTEKTRSILERTKQEKSYRELLTHYGLRATRQRLTVAAQIFDRTDPLIDAETLYEDVALCGNTMSLATIYNTLHHFAKVGLIRPVSCHAQKQLYATARNNSVFFHHTDQNGQAHKISMSAFTPNFKKLPTPPDGYVISNIDIVIHLKTKETKHECAHCKLFQAINNFSAHIKRI</sequence>
<dbReference type="InterPro" id="IPR036388">
    <property type="entry name" value="WH-like_DNA-bd_sf"/>
</dbReference>
<dbReference type="GO" id="GO:0003700">
    <property type="term" value="F:DNA-binding transcription factor activity"/>
    <property type="evidence" value="ECO:0007669"/>
    <property type="project" value="InterPro"/>
</dbReference>
<reference evidence="1 2" key="1">
    <citation type="submission" date="2012-03" db="EMBL/GenBank/DDBJ databases">
        <title>The Genome Sequence of Bartonella tamiae Th239.</title>
        <authorList>
            <consortium name="The Broad Institute Genome Sequencing Platform"/>
            <consortium name="The Broad Institute Genome Sequencing Center for Infectious Disease"/>
            <person name="Feldgarden M."/>
            <person name="Kirby J."/>
            <person name="Kosoy M."/>
            <person name="Birtles R."/>
            <person name="Probert W.S."/>
            <person name="Chiaraviglio L."/>
            <person name="Young S.K."/>
            <person name="Zeng Q."/>
            <person name="Gargeya S."/>
            <person name="Fitzgerald M."/>
            <person name="Haas B."/>
            <person name="Abouelleil A."/>
            <person name="Alvarado L."/>
            <person name="Arachchi H.M."/>
            <person name="Berlin A."/>
            <person name="Chapman S.B."/>
            <person name="Gearin G."/>
            <person name="Goldberg J."/>
            <person name="Griggs A."/>
            <person name="Gujja S."/>
            <person name="Hansen M."/>
            <person name="Heiman D."/>
            <person name="Howarth C."/>
            <person name="Larimer J."/>
            <person name="Lui A."/>
            <person name="MacDonald P.J.P."/>
            <person name="McCowen C."/>
            <person name="Montmayeur A."/>
            <person name="Murphy C."/>
            <person name="Neiman D."/>
            <person name="Pearson M."/>
            <person name="Priest M."/>
            <person name="Roberts A."/>
            <person name="Saif S."/>
            <person name="Shea T."/>
            <person name="Sisk P."/>
            <person name="Stolte C."/>
            <person name="Sykes S."/>
            <person name="Wortman J."/>
            <person name="Nusbaum C."/>
            <person name="Birren B."/>
        </authorList>
    </citation>
    <scope>NUCLEOTIDE SEQUENCE [LARGE SCALE GENOMIC DNA]</scope>
    <source>
        <strain evidence="1 2">Th239</strain>
    </source>
</reference>
<dbReference type="Proteomes" id="UP000008952">
    <property type="component" value="Unassembled WGS sequence"/>
</dbReference>
<evidence type="ECO:0000313" key="1">
    <source>
        <dbReference type="EMBL" id="EJF91180.1"/>
    </source>
</evidence>
<proteinExistence type="predicted"/>
<dbReference type="GO" id="GO:0045892">
    <property type="term" value="P:negative regulation of DNA-templated transcription"/>
    <property type="evidence" value="ECO:0007669"/>
    <property type="project" value="TreeGrafter"/>
</dbReference>
<gene>
    <name evidence="1" type="ORF">ME5_00512</name>
</gene>
<dbReference type="GO" id="GO:1900376">
    <property type="term" value="P:regulation of secondary metabolite biosynthetic process"/>
    <property type="evidence" value="ECO:0007669"/>
    <property type="project" value="TreeGrafter"/>
</dbReference>
<dbReference type="GO" id="GO:0008270">
    <property type="term" value="F:zinc ion binding"/>
    <property type="evidence" value="ECO:0007669"/>
    <property type="project" value="TreeGrafter"/>
</dbReference>
<comment type="caution">
    <text evidence="1">The sequence shown here is derived from an EMBL/GenBank/DDBJ whole genome shotgun (WGS) entry which is preliminary data.</text>
</comment>
<keyword evidence="2" id="KW-1185">Reference proteome</keyword>
<accession>J1K259</accession>
<organism evidence="1 2">
    <name type="scientific">Bartonella tamiae Th239</name>
    <dbReference type="NCBI Taxonomy" id="1094558"/>
    <lineage>
        <taxon>Bacteria</taxon>
        <taxon>Pseudomonadati</taxon>
        <taxon>Pseudomonadota</taxon>
        <taxon>Alphaproteobacteria</taxon>
        <taxon>Hyphomicrobiales</taxon>
        <taxon>Bartonellaceae</taxon>
        <taxon>Bartonella</taxon>
    </lineage>
</organism>
<dbReference type="Pfam" id="PF01475">
    <property type="entry name" value="FUR"/>
    <property type="match status" value="1"/>
</dbReference>
<dbReference type="RefSeq" id="WP_008038123.1">
    <property type="nucleotide sequence ID" value="NZ_JH725147.1"/>
</dbReference>
<dbReference type="PATRIC" id="fig|1094558.3.peg.566"/>
<dbReference type="Gene3D" id="1.10.10.10">
    <property type="entry name" value="Winged helix-like DNA-binding domain superfamily/Winged helix DNA-binding domain"/>
    <property type="match status" value="1"/>
</dbReference>
<dbReference type="STRING" id="1094558.ME5_00512"/>
<dbReference type="PANTHER" id="PTHR33202">
    <property type="entry name" value="ZINC UPTAKE REGULATION PROTEIN"/>
    <property type="match status" value="1"/>
</dbReference>
<dbReference type="SUPFAM" id="SSF46785">
    <property type="entry name" value="Winged helix' DNA-binding domain"/>
    <property type="match status" value="1"/>
</dbReference>
<dbReference type="HOGENOM" id="CLU_096072_1_2_5"/>
<dbReference type="EMBL" id="AIMB01000003">
    <property type="protein sequence ID" value="EJF91180.1"/>
    <property type="molecule type" value="Genomic_DNA"/>
</dbReference>
<dbReference type="InterPro" id="IPR002481">
    <property type="entry name" value="FUR"/>
</dbReference>
<dbReference type="PANTHER" id="PTHR33202:SF7">
    <property type="entry name" value="FERRIC UPTAKE REGULATION PROTEIN"/>
    <property type="match status" value="1"/>
</dbReference>
<dbReference type="AlphaFoldDB" id="J1K259"/>